<reference evidence="1" key="1">
    <citation type="submission" date="2021-06" db="EMBL/GenBank/DDBJ databases">
        <authorList>
            <person name="Kallberg Y."/>
            <person name="Tangrot J."/>
            <person name="Rosling A."/>
        </authorList>
    </citation>
    <scope>NUCLEOTIDE SEQUENCE</scope>
    <source>
        <strain evidence="1">IL203A</strain>
    </source>
</reference>
<comment type="caution">
    <text evidence="1">The sequence shown here is derived from an EMBL/GenBank/DDBJ whole genome shotgun (WGS) entry which is preliminary data.</text>
</comment>
<name>A0ACA9NX63_9GLOM</name>
<sequence>MLDLINLDDESKTSTNLEILNTIPDTETETQAKVQIRCKPKQTMKLVKSSPKKIVSKQTRQEMIPTGD</sequence>
<accession>A0ACA9NX63</accession>
<keyword evidence="2" id="KW-1185">Reference proteome</keyword>
<organism evidence="1 2">
    <name type="scientific">Dentiscutata heterogama</name>
    <dbReference type="NCBI Taxonomy" id="1316150"/>
    <lineage>
        <taxon>Eukaryota</taxon>
        <taxon>Fungi</taxon>
        <taxon>Fungi incertae sedis</taxon>
        <taxon>Mucoromycota</taxon>
        <taxon>Glomeromycotina</taxon>
        <taxon>Glomeromycetes</taxon>
        <taxon>Diversisporales</taxon>
        <taxon>Gigasporaceae</taxon>
        <taxon>Dentiscutata</taxon>
    </lineage>
</organism>
<gene>
    <name evidence="1" type="ORF">DHETER_LOCUS10594</name>
</gene>
<proteinExistence type="predicted"/>
<protein>
    <submittedName>
        <fullName evidence="1">2423_t:CDS:1</fullName>
    </submittedName>
</protein>
<feature type="non-terminal residue" evidence="1">
    <location>
        <position position="68"/>
    </location>
</feature>
<dbReference type="Proteomes" id="UP000789702">
    <property type="component" value="Unassembled WGS sequence"/>
</dbReference>
<evidence type="ECO:0000313" key="1">
    <source>
        <dbReference type="EMBL" id="CAG8679854.1"/>
    </source>
</evidence>
<evidence type="ECO:0000313" key="2">
    <source>
        <dbReference type="Proteomes" id="UP000789702"/>
    </source>
</evidence>
<dbReference type="EMBL" id="CAJVPU010021127">
    <property type="protein sequence ID" value="CAG8679854.1"/>
    <property type="molecule type" value="Genomic_DNA"/>
</dbReference>